<proteinExistence type="predicted"/>
<evidence type="ECO:0000259" key="3">
    <source>
        <dbReference type="PROSITE" id="PS50994"/>
    </source>
</evidence>
<dbReference type="InterPro" id="IPR001584">
    <property type="entry name" value="Integrase_cat-core"/>
</dbReference>
<protein>
    <submittedName>
        <fullName evidence="4">IS3 family transposase</fullName>
    </submittedName>
</protein>
<keyword evidence="2" id="KW-0175">Coiled coil</keyword>
<dbReference type="SUPFAM" id="SSF53098">
    <property type="entry name" value="Ribonuclease H-like"/>
    <property type="match status" value="1"/>
</dbReference>
<dbReference type="Pfam" id="PF13333">
    <property type="entry name" value="rve_2"/>
    <property type="match status" value="1"/>
</dbReference>
<dbReference type="PROSITE" id="PS50994">
    <property type="entry name" value="INTEGRASE"/>
    <property type="match status" value="1"/>
</dbReference>
<dbReference type="InterPro" id="IPR002514">
    <property type="entry name" value="Transposase_8"/>
</dbReference>
<accession>A0A3M8BZS3</accession>
<dbReference type="InterPro" id="IPR012337">
    <property type="entry name" value="RNaseH-like_sf"/>
</dbReference>
<dbReference type="GO" id="GO:0006313">
    <property type="term" value="P:DNA transposition"/>
    <property type="evidence" value="ECO:0007669"/>
    <property type="project" value="InterPro"/>
</dbReference>
<dbReference type="InterPro" id="IPR009057">
    <property type="entry name" value="Homeodomain-like_sf"/>
</dbReference>
<dbReference type="Gene3D" id="1.10.10.60">
    <property type="entry name" value="Homeodomain-like"/>
    <property type="match status" value="1"/>
</dbReference>
<dbReference type="RefSeq" id="WP_122915660.1">
    <property type="nucleotide sequence ID" value="NZ_JBCNED010000077.1"/>
</dbReference>
<dbReference type="GO" id="GO:0015074">
    <property type="term" value="P:DNA integration"/>
    <property type="evidence" value="ECO:0007669"/>
    <property type="project" value="InterPro"/>
</dbReference>
<dbReference type="InterPro" id="IPR048020">
    <property type="entry name" value="Transpos_IS3"/>
</dbReference>
<evidence type="ECO:0000313" key="5">
    <source>
        <dbReference type="Proteomes" id="UP000281915"/>
    </source>
</evidence>
<dbReference type="GO" id="GO:0004803">
    <property type="term" value="F:transposase activity"/>
    <property type="evidence" value="ECO:0007669"/>
    <property type="project" value="InterPro"/>
</dbReference>
<feature type="domain" description="Integrase catalytic" evidence="3">
    <location>
        <begin position="210"/>
        <end position="369"/>
    </location>
</feature>
<dbReference type="Pfam" id="PF00665">
    <property type="entry name" value="rve"/>
    <property type="match status" value="1"/>
</dbReference>
<comment type="function">
    <text evidence="1">Involved in the transposition of the insertion sequence.</text>
</comment>
<dbReference type="InterPro" id="IPR050900">
    <property type="entry name" value="Transposase_IS3/IS150/IS904"/>
</dbReference>
<dbReference type="SUPFAM" id="SSF46689">
    <property type="entry name" value="Homeodomain-like"/>
    <property type="match status" value="1"/>
</dbReference>
<dbReference type="Pfam" id="PF13276">
    <property type="entry name" value="HTH_21"/>
    <property type="match status" value="1"/>
</dbReference>
<dbReference type="GO" id="GO:0003677">
    <property type="term" value="F:DNA binding"/>
    <property type="evidence" value="ECO:0007669"/>
    <property type="project" value="InterPro"/>
</dbReference>
<dbReference type="InterPro" id="IPR036397">
    <property type="entry name" value="RNaseH_sf"/>
</dbReference>
<sequence>MSKRERRAFTDEFKQQMVQLYENGKPRADILREYDLSASAFDRWVKQSKTTGSFKESENRTDEQNELLQLRKENQRLKMENDIFKASSADLRTKIAVIRQNTHKYPVSAMCEILNVNRSSYYYESKKQPSTDDEVEQAVIRIFEENQRVYGARKIKVELQKQGKIVSRRRIGRLMKKHGLVSVYTVAQYKPYPSSCNQSPIQNELNREFTKVEPLQAVVSDLTYVRVAKKWHYICLLIDLFNREIIGHSCGKFKDAALVYQAFASVKGNLHQIQLFHTDRGSEFKNHTIDEVINTFDIKRSLSMKGCPYDNAVAEATFKLIKAEFVRNRQFESLEQLKRELDQYVKWFNETRIHSTLGYLSPKIYKKQALKKSV</sequence>
<evidence type="ECO:0000256" key="1">
    <source>
        <dbReference type="ARBA" id="ARBA00002286"/>
    </source>
</evidence>
<reference evidence="4 5" key="1">
    <citation type="submission" date="2018-10" db="EMBL/GenBank/DDBJ databases">
        <title>Phylogenomics of Brevibacillus.</title>
        <authorList>
            <person name="Dunlap C."/>
        </authorList>
    </citation>
    <scope>NUCLEOTIDE SEQUENCE [LARGE SCALE GENOMIC DNA]</scope>
    <source>
        <strain evidence="4 5">JCM 15085</strain>
    </source>
</reference>
<dbReference type="PANTHER" id="PTHR46889">
    <property type="entry name" value="TRANSPOSASE INSF FOR INSERTION SEQUENCE IS3B-RELATED"/>
    <property type="match status" value="1"/>
</dbReference>
<dbReference type="Gene3D" id="3.30.420.10">
    <property type="entry name" value="Ribonuclease H-like superfamily/Ribonuclease H"/>
    <property type="match status" value="1"/>
</dbReference>
<gene>
    <name evidence="4" type="ORF">EDM58_24460</name>
</gene>
<dbReference type="InterPro" id="IPR025948">
    <property type="entry name" value="HTH-like_dom"/>
</dbReference>
<dbReference type="EMBL" id="RHHT01000078">
    <property type="protein sequence ID" value="RNB68813.1"/>
    <property type="molecule type" value="Genomic_DNA"/>
</dbReference>
<dbReference type="Pfam" id="PF01527">
    <property type="entry name" value="HTH_Tnp_1"/>
    <property type="match status" value="1"/>
</dbReference>
<feature type="coiled-coil region" evidence="2">
    <location>
        <begin position="60"/>
        <end position="87"/>
    </location>
</feature>
<evidence type="ECO:0000313" key="4">
    <source>
        <dbReference type="EMBL" id="RNB68813.1"/>
    </source>
</evidence>
<dbReference type="Proteomes" id="UP000281915">
    <property type="component" value="Unassembled WGS sequence"/>
</dbReference>
<organism evidence="4 5">
    <name type="scientific">Brevibacillus panacihumi</name>
    <dbReference type="NCBI Taxonomy" id="497735"/>
    <lineage>
        <taxon>Bacteria</taxon>
        <taxon>Bacillati</taxon>
        <taxon>Bacillota</taxon>
        <taxon>Bacilli</taxon>
        <taxon>Bacillales</taxon>
        <taxon>Paenibacillaceae</taxon>
        <taxon>Brevibacillus</taxon>
    </lineage>
</organism>
<name>A0A3M8BZS3_9BACL</name>
<dbReference type="PANTHER" id="PTHR46889:SF4">
    <property type="entry name" value="TRANSPOSASE INSO FOR INSERTION SEQUENCE ELEMENT IS911B-RELATED"/>
    <property type="match status" value="1"/>
</dbReference>
<evidence type="ECO:0000256" key="2">
    <source>
        <dbReference type="SAM" id="Coils"/>
    </source>
</evidence>
<dbReference type="NCBIfam" id="NF033516">
    <property type="entry name" value="transpos_IS3"/>
    <property type="match status" value="1"/>
</dbReference>
<comment type="caution">
    <text evidence="4">The sequence shown here is derived from an EMBL/GenBank/DDBJ whole genome shotgun (WGS) entry which is preliminary data.</text>
</comment>
<dbReference type="AlphaFoldDB" id="A0A3M8BZS3"/>